<comment type="caution">
    <text evidence="9">The sequence shown here is derived from an EMBL/GenBank/DDBJ whole genome shotgun (WGS) entry which is preliminary data.</text>
</comment>
<evidence type="ECO:0000256" key="3">
    <source>
        <dbReference type="ARBA" id="ARBA00022685"/>
    </source>
</evidence>
<dbReference type="PRINTS" id="PR00276">
    <property type="entry name" value="INSULINFAMLY"/>
</dbReference>
<evidence type="ECO:0000256" key="6">
    <source>
        <dbReference type="RuleBase" id="RU000406"/>
    </source>
</evidence>
<evidence type="ECO:0000256" key="7">
    <source>
        <dbReference type="SAM" id="SignalP"/>
    </source>
</evidence>
<dbReference type="EMBL" id="VTPC01000919">
    <property type="protein sequence ID" value="KAF2903851.1"/>
    <property type="molecule type" value="Genomic_DNA"/>
</dbReference>
<comment type="subunit">
    <text evidence="2">Heterodimer of a B chain and an A chain linked by two disulfide bonds.</text>
</comment>
<dbReference type="InterPro" id="IPR016179">
    <property type="entry name" value="Insulin-like"/>
</dbReference>
<sequence>MARGFVLLFLAILCLATAAATDEMLQILKTRSATIYCGRNLSDVLSIVCKGRYNTPSQKNHDQRKRDTSDVEASNLRISNTFQFPFISKESTENFLAKFRRRRRYPRGVYNECCQKPCSYEVLKSYCADD</sequence>
<dbReference type="Pfam" id="PF00049">
    <property type="entry name" value="Insulin"/>
    <property type="match status" value="1"/>
</dbReference>
<dbReference type="GO" id="GO:0005576">
    <property type="term" value="C:extracellular region"/>
    <property type="evidence" value="ECO:0007669"/>
    <property type="project" value="UniProtKB-SubCell"/>
</dbReference>
<keyword evidence="4 7" id="KW-0732">Signal</keyword>
<dbReference type="AlphaFoldDB" id="A0A8K0DGM7"/>
<keyword evidence="6" id="KW-0964">Secreted</keyword>
<evidence type="ECO:0000256" key="1">
    <source>
        <dbReference type="ARBA" id="ARBA00009034"/>
    </source>
</evidence>
<evidence type="ECO:0000256" key="2">
    <source>
        <dbReference type="ARBA" id="ARBA00011207"/>
    </source>
</evidence>
<dbReference type="InterPro" id="IPR022353">
    <property type="entry name" value="Insulin_CS"/>
</dbReference>
<dbReference type="Proteomes" id="UP000801492">
    <property type="component" value="Unassembled WGS sequence"/>
</dbReference>
<dbReference type="OrthoDB" id="6330326at2759"/>
<reference evidence="9" key="1">
    <citation type="submission" date="2019-08" db="EMBL/GenBank/DDBJ databases">
        <title>The genome of the North American firefly Photinus pyralis.</title>
        <authorList>
            <consortium name="Photinus pyralis genome working group"/>
            <person name="Fallon T.R."/>
            <person name="Sander Lower S.E."/>
            <person name="Weng J.-K."/>
        </authorList>
    </citation>
    <scope>NUCLEOTIDE SEQUENCE</scope>
    <source>
        <strain evidence="9">TRF0915ILg1</strain>
        <tissue evidence="9">Whole body</tissue>
    </source>
</reference>
<organism evidence="9 10">
    <name type="scientific">Ignelater luminosus</name>
    <name type="common">Cucubano</name>
    <name type="synonym">Pyrophorus luminosus</name>
    <dbReference type="NCBI Taxonomy" id="2038154"/>
    <lineage>
        <taxon>Eukaryota</taxon>
        <taxon>Metazoa</taxon>
        <taxon>Ecdysozoa</taxon>
        <taxon>Arthropoda</taxon>
        <taxon>Hexapoda</taxon>
        <taxon>Insecta</taxon>
        <taxon>Pterygota</taxon>
        <taxon>Neoptera</taxon>
        <taxon>Endopterygota</taxon>
        <taxon>Coleoptera</taxon>
        <taxon>Polyphaga</taxon>
        <taxon>Elateriformia</taxon>
        <taxon>Elateroidea</taxon>
        <taxon>Elateridae</taxon>
        <taxon>Agrypninae</taxon>
        <taxon>Pyrophorini</taxon>
        <taxon>Ignelater</taxon>
    </lineage>
</organism>
<gene>
    <name evidence="9" type="ORF">ILUMI_02324</name>
</gene>
<dbReference type="GO" id="GO:0005179">
    <property type="term" value="F:hormone activity"/>
    <property type="evidence" value="ECO:0007669"/>
    <property type="project" value="InterPro"/>
</dbReference>
<proteinExistence type="inferred from homology"/>
<dbReference type="InterPro" id="IPR022352">
    <property type="entry name" value="Ins/IGF/rlx"/>
</dbReference>
<keyword evidence="10" id="KW-1185">Reference proteome</keyword>
<feature type="domain" description="Insulin-like" evidence="8">
    <location>
        <begin position="34"/>
        <end position="127"/>
    </location>
</feature>
<feature type="chain" id="PRO_5035419011" description="Insulin-like domain-containing protein" evidence="7">
    <location>
        <begin position="21"/>
        <end position="130"/>
    </location>
</feature>
<keyword evidence="5" id="KW-1015">Disulfide bond</keyword>
<dbReference type="SMART" id="SM00078">
    <property type="entry name" value="IlGF"/>
    <property type="match status" value="1"/>
</dbReference>
<evidence type="ECO:0000313" key="10">
    <source>
        <dbReference type="Proteomes" id="UP000801492"/>
    </source>
</evidence>
<dbReference type="Gene3D" id="1.10.100.10">
    <property type="entry name" value="Insulin-like"/>
    <property type="match status" value="1"/>
</dbReference>
<evidence type="ECO:0000256" key="4">
    <source>
        <dbReference type="ARBA" id="ARBA00022729"/>
    </source>
</evidence>
<dbReference type="PANTHER" id="PTHR13647">
    <property type="entry name" value="INSULIN-LIKE PEPTIDE 2-RELATED"/>
    <property type="match status" value="1"/>
</dbReference>
<comment type="subcellular location">
    <subcellularLocation>
        <location evidence="6">Secreted</location>
    </subcellularLocation>
</comment>
<evidence type="ECO:0000313" key="9">
    <source>
        <dbReference type="EMBL" id="KAF2903851.1"/>
    </source>
</evidence>
<comment type="similarity">
    <text evidence="1 6">Belongs to the insulin family.</text>
</comment>
<dbReference type="InterPro" id="IPR036438">
    <property type="entry name" value="Insulin-like_sf"/>
</dbReference>
<dbReference type="PANTHER" id="PTHR13647:SF4">
    <property type="entry name" value="INSULIN-LIKE PEPTIDE 1-RELATED"/>
    <property type="match status" value="1"/>
</dbReference>
<feature type="signal peptide" evidence="7">
    <location>
        <begin position="1"/>
        <end position="20"/>
    </location>
</feature>
<evidence type="ECO:0000256" key="5">
    <source>
        <dbReference type="ARBA" id="ARBA00023157"/>
    </source>
</evidence>
<name>A0A8K0DGM7_IGNLU</name>
<dbReference type="PROSITE" id="PS00262">
    <property type="entry name" value="INSULIN"/>
    <property type="match status" value="1"/>
</dbReference>
<accession>A0A8K0DGM7</accession>
<protein>
    <recommendedName>
        <fullName evidence="8">Insulin-like domain-containing protein</fullName>
    </recommendedName>
</protein>
<dbReference type="CDD" id="cd04366">
    <property type="entry name" value="IlGF_insulin_bombyxin_like"/>
    <property type="match status" value="1"/>
</dbReference>
<keyword evidence="3" id="KW-0165">Cleavage on pair of basic residues</keyword>
<evidence type="ECO:0000259" key="8">
    <source>
        <dbReference type="SMART" id="SM00078"/>
    </source>
</evidence>
<dbReference type="SUPFAM" id="SSF56994">
    <property type="entry name" value="Insulin-like"/>
    <property type="match status" value="1"/>
</dbReference>